<dbReference type="AlphaFoldDB" id="A0A518K054"/>
<name>A0A518K054_9BACT</name>
<keyword evidence="4" id="KW-0223">Dioxygenase</keyword>
<dbReference type="EMBL" id="CP036348">
    <property type="protein sequence ID" value="QDV71183.1"/>
    <property type="molecule type" value="Genomic_DNA"/>
</dbReference>
<dbReference type="KEGG" id="rcf:Poly24_49170"/>
<keyword evidence="2" id="KW-0560">Oxidoreductase</keyword>
<dbReference type="PANTHER" id="PTHR10696">
    <property type="entry name" value="GAMMA-BUTYROBETAINE HYDROXYLASE-RELATED"/>
    <property type="match status" value="1"/>
</dbReference>
<protein>
    <submittedName>
        <fullName evidence="4">Taurine catabolism dioxygenase TauD, TfdA family</fullName>
    </submittedName>
</protein>
<organism evidence="4 5">
    <name type="scientific">Rosistilla carotiformis</name>
    <dbReference type="NCBI Taxonomy" id="2528017"/>
    <lineage>
        <taxon>Bacteria</taxon>
        <taxon>Pseudomonadati</taxon>
        <taxon>Planctomycetota</taxon>
        <taxon>Planctomycetia</taxon>
        <taxon>Pirellulales</taxon>
        <taxon>Pirellulaceae</taxon>
        <taxon>Rosistilla</taxon>
    </lineage>
</organism>
<comment type="cofactor">
    <cofactor evidence="1">
        <name>Fe(2+)</name>
        <dbReference type="ChEBI" id="CHEBI:29033"/>
    </cofactor>
</comment>
<evidence type="ECO:0000313" key="5">
    <source>
        <dbReference type="Proteomes" id="UP000315082"/>
    </source>
</evidence>
<evidence type="ECO:0000313" key="4">
    <source>
        <dbReference type="EMBL" id="QDV71183.1"/>
    </source>
</evidence>
<evidence type="ECO:0000259" key="3">
    <source>
        <dbReference type="Pfam" id="PF02668"/>
    </source>
</evidence>
<dbReference type="Proteomes" id="UP000315082">
    <property type="component" value="Chromosome"/>
</dbReference>
<dbReference type="InterPro" id="IPR003819">
    <property type="entry name" value="TauD/TfdA-like"/>
</dbReference>
<gene>
    <name evidence="4" type="ORF">Poly24_49170</name>
</gene>
<dbReference type="Gene3D" id="3.60.130.10">
    <property type="entry name" value="Clavaminate synthase-like"/>
    <property type="match status" value="1"/>
</dbReference>
<dbReference type="InterPro" id="IPR042098">
    <property type="entry name" value="TauD-like_sf"/>
</dbReference>
<proteinExistence type="predicted"/>
<reference evidence="4 5" key="1">
    <citation type="submission" date="2019-02" db="EMBL/GenBank/DDBJ databases">
        <title>Deep-cultivation of Planctomycetes and their phenomic and genomic characterization uncovers novel biology.</title>
        <authorList>
            <person name="Wiegand S."/>
            <person name="Jogler M."/>
            <person name="Boedeker C."/>
            <person name="Pinto D."/>
            <person name="Vollmers J."/>
            <person name="Rivas-Marin E."/>
            <person name="Kohn T."/>
            <person name="Peeters S.H."/>
            <person name="Heuer A."/>
            <person name="Rast P."/>
            <person name="Oberbeckmann S."/>
            <person name="Bunk B."/>
            <person name="Jeske O."/>
            <person name="Meyerdierks A."/>
            <person name="Storesund J.E."/>
            <person name="Kallscheuer N."/>
            <person name="Luecker S."/>
            <person name="Lage O.M."/>
            <person name="Pohl T."/>
            <person name="Merkel B.J."/>
            <person name="Hornburger P."/>
            <person name="Mueller R.-W."/>
            <person name="Bruemmer F."/>
            <person name="Labrenz M."/>
            <person name="Spormann A.M."/>
            <person name="Op den Camp H."/>
            <person name="Overmann J."/>
            <person name="Amann R."/>
            <person name="Jetten M.S.M."/>
            <person name="Mascher T."/>
            <person name="Medema M.H."/>
            <person name="Devos D.P."/>
            <person name="Kaster A.-K."/>
            <person name="Ovreas L."/>
            <person name="Rohde M."/>
            <person name="Galperin M.Y."/>
            <person name="Jogler C."/>
        </authorList>
    </citation>
    <scope>NUCLEOTIDE SEQUENCE [LARGE SCALE GENOMIC DNA]</scope>
    <source>
        <strain evidence="4 5">Poly24</strain>
    </source>
</reference>
<accession>A0A518K054</accession>
<evidence type="ECO:0000256" key="1">
    <source>
        <dbReference type="ARBA" id="ARBA00001954"/>
    </source>
</evidence>
<dbReference type="InterPro" id="IPR050411">
    <property type="entry name" value="AlphaKG_dependent_hydroxylases"/>
</dbReference>
<sequence length="344" mass="37961">MPLLFLHVSSIMNIAPAPVDKQQTYGDSVFPYALVCSEPDATLAAASDWVAEHRDEILGLANQHGAVLLRDFPVENAEGFDAIIQSLRLENFPYKKSLSNAVRINRTDRVFSANEAPPEVRIYFHHEMAQTPLFPKWIMFSCEIAADQGGATPICRSDVLWERLAAECPEFAQACEQKGLTYTNVMPNDDDANSGMGRSWRSTLGVADREGAEARLRELNYSWEWLEGESLRATTPPLPAVMDLGNGRKSFFNQMIAAYCGWKDPSNDPSGAIRHADGSPLDGDAVRRAAQLAEELAFDLEWQVGDVVILDNTVTMHARSPFVGTRKVVASLAEMNTHSFAATV</sequence>
<dbReference type="PANTHER" id="PTHR10696:SF21">
    <property type="entry name" value="TAUD_TFDA-LIKE DOMAIN-CONTAINING PROTEIN"/>
    <property type="match status" value="1"/>
</dbReference>
<dbReference type="GO" id="GO:0016706">
    <property type="term" value="F:2-oxoglutarate-dependent dioxygenase activity"/>
    <property type="evidence" value="ECO:0007669"/>
    <property type="project" value="UniProtKB-ARBA"/>
</dbReference>
<dbReference type="SUPFAM" id="SSF51197">
    <property type="entry name" value="Clavaminate synthase-like"/>
    <property type="match status" value="1"/>
</dbReference>
<evidence type="ECO:0000256" key="2">
    <source>
        <dbReference type="ARBA" id="ARBA00023002"/>
    </source>
</evidence>
<feature type="domain" description="TauD/TfdA-like" evidence="3">
    <location>
        <begin position="38"/>
        <end position="327"/>
    </location>
</feature>
<keyword evidence="5" id="KW-1185">Reference proteome</keyword>
<dbReference type="Pfam" id="PF02668">
    <property type="entry name" value="TauD"/>
    <property type="match status" value="1"/>
</dbReference>